<dbReference type="GO" id="GO:0046872">
    <property type="term" value="F:metal ion binding"/>
    <property type="evidence" value="ECO:0007669"/>
    <property type="project" value="InterPro"/>
</dbReference>
<dbReference type="InterPro" id="IPR050361">
    <property type="entry name" value="MPP/UQCRC_Complex"/>
</dbReference>
<gene>
    <name evidence="3" type="ORF">ENS59_06880</name>
</gene>
<dbReference type="EMBL" id="DSVL01000211">
    <property type="protein sequence ID" value="HFH29222.1"/>
    <property type="molecule type" value="Genomic_DNA"/>
</dbReference>
<dbReference type="InterPro" id="IPR011765">
    <property type="entry name" value="Pept_M16_N"/>
</dbReference>
<dbReference type="PROSITE" id="PS51257">
    <property type="entry name" value="PROKAR_LIPOPROTEIN"/>
    <property type="match status" value="1"/>
</dbReference>
<evidence type="ECO:0000259" key="2">
    <source>
        <dbReference type="Pfam" id="PF05193"/>
    </source>
</evidence>
<evidence type="ECO:0000259" key="1">
    <source>
        <dbReference type="Pfam" id="PF00675"/>
    </source>
</evidence>
<protein>
    <submittedName>
        <fullName evidence="3">Insulinase family protein</fullName>
    </submittedName>
</protein>
<dbReference type="PANTHER" id="PTHR11851">
    <property type="entry name" value="METALLOPROTEASE"/>
    <property type="match status" value="1"/>
</dbReference>
<name>A0A7C3I6N3_9SPIR</name>
<organism evidence="3">
    <name type="scientific">Gracilinema caldarium</name>
    <dbReference type="NCBI Taxonomy" id="215591"/>
    <lineage>
        <taxon>Bacteria</taxon>
        <taxon>Pseudomonadati</taxon>
        <taxon>Spirochaetota</taxon>
        <taxon>Spirochaetia</taxon>
        <taxon>Spirochaetales</taxon>
        <taxon>Breznakiellaceae</taxon>
        <taxon>Gracilinema</taxon>
    </lineage>
</organism>
<accession>A0A7C3I6N3</accession>
<comment type="caution">
    <text evidence="3">The sequence shown here is derived from an EMBL/GenBank/DDBJ whole genome shotgun (WGS) entry which is preliminary data.</text>
</comment>
<dbReference type="PANTHER" id="PTHR11851:SF224">
    <property type="entry name" value="PROCESSING PROTEASE"/>
    <property type="match status" value="1"/>
</dbReference>
<dbReference type="Gene3D" id="3.30.830.10">
    <property type="entry name" value="Metalloenzyme, LuxS/M16 peptidase-like"/>
    <property type="match status" value="2"/>
</dbReference>
<dbReference type="SUPFAM" id="SSF63411">
    <property type="entry name" value="LuxS/MPP-like metallohydrolase"/>
    <property type="match status" value="2"/>
</dbReference>
<proteinExistence type="predicted"/>
<reference evidence="3" key="1">
    <citation type="journal article" date="2020" name="mSystems">
        <title>Genome- and Community-Level Interaction Insights into Carbon Utilization and Element Cycling Functions of Hydrothermarchaeota in Hydrothermal Sediment.</title>
        <authorList>
            <person name="Zhou Z."/>
            <person name="Liu Y."/>
            <person name="Xu W."/>
            <person name="Pan J."/>
            <person name="Luo Z.H."/>
            <person name="Li M."/>
        </authorList>
    </citation>
    <scope>NUCLEOTIDE SEQUENCE [LARGE SCALE GENOMIC DNA]</scope>
    <source>
        <strain evidence="3">SpSt-503</strain>
    </source>
</reference>
<dbReference type="InterPro" id="IPR011249">
    <property type="entry name" value="Metalloenz_LuxS/M16"/>
</dbReference>
<feature type="domain" description="Peptidase M16 N-terminal" evidence="1">
    <location>
        <begin position="63"/>
        <end position="183"/>
    </location>
</feature>
<dbReference type="Pfam" id="PF05193">
    <property type="entry name" value="Peptidase_M16_C"/>
    <property type="match status" value="1"/>
</dbReference>
<dbReference type="Pfam" id="PF00675">
    <property type="entry name" value="Peptidase_M16"/>
    <property type="match status" value="1"/>
</dbReference>
<dbReference type="AlphaFoldDB" id="A0A7C3I6N3"/>
<evidence type="ECO:0000313" key="3">
    <source>
        <dbReference type="EMBL" id="HFH29222.1"/>
    </source>
</evidence>
<feature type="domain" description="Peptidase M16 C-terminal" evidence="2">
    <location>
        <begin position="217"/>
        <end position="350"/>
    </location>
</feature>
<sequence>MNKKHTISALTGLIVTLFFIGCASAPFPLARDTEAFTGKNLTAFEQENLKSFTTFTLSNGIPVIIKKSNASQVFTLNLVLRGGSLLASPQTAGYEQVALETMARGSKTYSYEDIQSILDETSSSLGASSTFEYATFSVTGLQKYLDTLLPLWADCLINPSFKEEDFTQVLSDAQLALQSKEQDPWTKTAVVMNREFFGPHPYGNVPEGTMESLKAMKLQDAIDWYGKQFSSNRIFVVAVGAVDPQKLRTQLETSIGKIPDKKVPLPEKAPDFLASSRLVRQEYPASRGLAYLRGDFPAPSPADPDYMAMNVGLKMVSDLLFNVVRDKYGATYSPAAYIRAFPANYGSLVMFKTKVPDKIKTYIDEALKDFSRGYCVAVAADTAADPTARIPIAEALPTYKALFINEYYQNQQTNAQQATTIISSIINTGDYRSYLKDMAKIENLRADQVQKAVSKYLLQGTITWVVTGSKDMIDGVPEKDFVNK</sequence>
<dbReference type="InterPro" id="IPR007863">
    <property type="entry name" value="Peptidase_M16_C"/>
</dbReference>